<evidence type="ECO:0000313" key="2">
    <source>
        <dbReference type="EMBL" id="MFA9950893.1"/>
    </source>
</evidence>
<proteinExistence type="inferred from homology"/>
<name>A0ABV4UHG6_9RHOO</name>
<keyword evidence="1" id="KW-0831">Ubiquinone biosynthesis</keyword>
<dbReference type="Proteomes" id="UP001574673">
    <property type="component" value="Unassembled WGS sequence"/>
</dbReference>
<keyword evidence="1" id="KW-0963">Cytoplasm</keyword>
<protein>
    <recommendedName>
        <fullName evidence="1">Ubiquinone biosynthesis accessory factor UbiK</fullName>
    </recommendedName>
</protein>
<dbReference type="EMBL" id="JBEUWX010000003">
    <property type="protein sequence ID" value="MFA9950893.1"/>
    <property type="molecule type" value="Genomic_DNA"/>
</dbReference>
<sequence>MIDSKFFDELSKHLSAVIAASPAADIEKNIRALLSGVFTRLDLVTREEFDVQANILQRTRANLQALETRVAQMERAVGEEKTVLAHNPE</sequence>
<accession>A0ABV4UHG6</accession>
<organism evidence="2 3">
    <name type="scientific">Dentiradicibacter hellwigii</name>
    <dbReference type="NCBI Taxonomy" id="3149053"/>
    <lineage>
        <taxon>Bacteria</taxon>
        <taxon>Pseudomonadati</taxon>
        <taxon>Pseudomonadota</taxon>
        <taxon>Betaproteobacteria</taxon>
        <taxon>Rhodocyclales</taxon>
        <taxon>Rhodocyclaceae</taxon>
        <taxon>Dentiradicibacter</taxon>
    </lineage>
</organism>
<comment type="subcellular location">
    <subcellularLocation>
        <location evidence="1">Cytoplasm</location>
    </subcellularLocation>
</comment>
<gene>
    <name evidence="1" type="primary">ubiK</name>
    <name evidence="2" type="ORF">ABCS64_11255</name>
</gene>
<dbReference type="InterPro" id="IPR007475">
    <property type="entry name" value="UbiK"/>
</dbReference>
<keyword evidence="1" id="KW-0175">Coiled coil</keyword>
<keyword evidence="3" id="KW-1185">Reference proteome</keyword>
<comment type="function">
    <text evidence="1">Required for efficient ubiquinone (coenzyme Q) biosynthesis. UbiK is probably an accessory factor of Ubi enzymes and facilitates ubiquinone biosynthesis by acting as an assembly factor, a targeting factor, or both.</text>
</comment>
<reference evidence="3" key="1">
    <citation type="submission" date="2024-06" db="EMBL/GenBank/DDBJ databases">
        <title>Radixoralia hellwigii gen. nov., sp nov., isolated from a root canal in the human oral cavity.</title>
        <authorList>
            <person name="Bartsch S."/>
            <person name="Wittmer A."/>
            <person name="Schulz A.-K."/>
            <person name="Neumann-Schaal M."/>
            <person name="Wolf J."/>
            <person name="Gronow S."/>
            <person name="Tennert C."/>
            <person name="Haecker G."/>
            <person name="Cieplik F."/>
            <person name="Al-Ahmad A."/>
        </authorList>
    </citation>
    <scope>NUCLEOTIDE SEQUENCE [LARGE SCALE GENOMIC DNA]</scope>
    <source>
        <strain evidence="3">Wk13</strain>
    </source>
</reference>
<dbReference type="PANTHER" id="PTHR38040">
    <property type="entry name" value="UBIQUINONE BIOSYNTHESIS ACCESSORY FACTOR UBIK"/>
    <property type="match status" value="1"/>
</dbReference>
<evidence type="ECO:0000313" key="3">
    <source>
        <dbReference type="Proteomes" id="UP001574673"/>
    </source>
</evidence>
<dbReference type="Pfam" id="PF04380">
    <property type="entry name" value="BMFP"/>
    <property type="match status" value="1"/>
</dbReference>
<dbReference type="PANTHER" id="PTHR38040:SF1">
    <property type="entry name" value="UBIQUINONE BIOSYNTHESIS ACCESSORY FACTOR UBIK"/>
    <property type="match status" value="1"/>
</dbReference>
<evidence type="ECO:0000256" key="1">
    <source>
        <dbReference type="HAMAP-Rule" id="MF_02216"/>
    </source>
</evidence>
<comment type="similarity">
    <text evidence="1">Belongs to the UbiK family.</text>
</comment>
<feature type="coiled-coil region" evidence="1">
    <location>
        <begin position="56"/>
        <end position="83"/>
    </location>
</feature>
<comment type="pathway">
    <text evidence="1">Cofactor biosynthesis; ubiquinone biosynthesis.</text>
</comment>
<dbReference type="HAMAP" id="MF_02216">
    <property type="entry name" value="UbiK"/>
    <property type="match status" value="1"/>
</dbReference>
<comment type="caution">
    <text evidence="2">The sequence shown here is derived from an EMBL/GenBank/DDBJ whole genome shotgun (WGS) entry which is preliminary data.</text>
</comment>
<dbReference type="RefSeq" id="WP_418891985.1">
    <property type="nucleotide sequence ID" value="NZ_JBEUWX010000003.1"/>
</dbReference>